<feature type="transmembrane region" description="Helical" evidence="5">
    <location>
        <begin position="108"/>
        <end position="131"/>
    </location>
</feature>
<evidence type="ECO:0000313" key="6">
    <source>
        <dbReference type="EMBL" id="CZQ24798.1"/>
    </source>
</evidence>
<dbReference type="AlphaFoldDB" id="A0A193SDZ8"/>
<feature type="transmembrane region" description="Helical" evidence="5">
    <location>
        <begin position="143"/>
        <end position="160"/>
    </location>
</feature>
<gene>
    <name evidence="6" type="primary">wzx</name>
</gene>
<evidence type="ECO:0000256" key="5">
    <source>
        <dbReference type="SAM" id="Phobius"/>
    </source>
</evidence>
<keyword evidence="3 5" id="KW-1133">Transmembrane helix</keyword>
<evidence type="ECO:0000256" key="4">
    <source>
        <dbReference type="ARBA" id="ARBA00023136"/>
    </source>
</evidence>
<proteinExistence type="predicted"/>
<feature type="transmembrane region" description="Helical" evidence="5">
    <location>
        <begin position="382"/>
        <end position="400"/>
    </location>
</feature>
<protein>
    <submittedName>
        <fullName evidence="6">Polysaccharide biosynthesis protein</fullName>
    </submittedName>
</protein>
<feature type="transmembrane region" description="Helical" evidence="5">
    <location>
        <begin position="208"/>
        <end position="229"/>
    </location>
</feature>
<sequence>MNKRILSNSIWMMSEKIISLFGLIFVTSFVAKYVGAEVFGQIAFATSLFQIAMIIAQLGSDVIIFKRVSKKIDSGVRLITSTIYLRAITYILTAIPIVIVSYEKNDVNALFFIIACAISCFFNAMDVFGIYYDARLESRKNTIINMLGLIISLSLRWLIAFVHLEPVYLCLPIILTGFIPCAFRWGLFRKEHQFDSIKLKHKIKYMKYLLVAGLTFVVSTISVAIYTRVSMLSLGFFYDKSIVGVFSIAVSLAASWSFVCNSLITSSLPSIFSEKNDSVATHKASKLNLLVVIISLPIILSTYAFGSMIINALYGEAYKAAYIPLMILSFSTMISSLGVISSRFIARYSGYAFLSKKMFAILIFSLAVNIPFIYMYGMCGAAAATLLTELFSLTVFNYLFRRGLVLKMHLQTFIPRAGNR</sequence>
<dbReference type="GO" id="GO:0016020">
    <property type="term" value="C:membrane"/>
    <property type="evidence" value="ECO:0007669"/>
    <property type="project" value="UniProtKB-SubCell"/>
</dbReference>
<dbReference type="RefSeq" id="WP_085834408.1">
    <property type="nucleotide sequence ID" value="NZ_BIKB01000001.1"/>
</dbReference>
<comment type="subcellular location">
    <subcellularLocation>
        <location evidence="1">Membrane</location>
        <topology evidence="1">Multi-pass membrane protein</topology>
    </subcellularLocation>
</comment>
<reference evidence="6" key="1">
    <citation type="submission" date="2016-02" db="EMBL/GenBank/DDBJ databases">
        <authorList>
            <person name="Wen L."/>
            <person name="He K."/>
            <person name="Yang H."/>
        </authorList>
    </citation>
    <scope>NUCLEOTIDE SEQUENCE</scope>
    <source>
        <strain evidence="6">1884.0</strain>
    </source>
</reference>
<name>A0A193SDZ8_KLEPN</name>
<feature type="transmembrane region" description="Helical" evidence="5">
    <location>
        <begin position="42"/>
        <end position="63"/>
    </location>
</feature>
<organism evidence="6">
    <name type="scientific">Klebsiella pneumoniae</name>
    <dbReference type="NCBI Taxonomy" id="573"/>
    <lineage>
        <taxon>Bacteria</taxon>
        <taxon>Pseudomonadati</taxon>
        <taxon>Pseudomonadota</taxon>
        <taxon>Gammaproteobacteria</taxon>
        <taxon>Enterobacterales</taxon>
        <taxon>Enterobacteriaceae</taxon>
        <taxon>Klebsiella/Raoultella group</taxon>
        <taxon>Klebsiella</taxon>
        <taxon>Klebsiella pneumoniae complex</taxon>
    </lineage>
</organism>
<dbReference type="Pfam" id="PF01943">
    <property type="entry name" value="Polysacc_synt"/>
    <property type="match status" value="1"/>
</dbReference>
<dbReference type="PANTHER" id="PTHR43424:SF1">
    <property type="entry name" value="LOCUS PUTATIVE PROTEIN 1-RELATED"/>
    <property type="match status" value="1"/>
</dbReference>
<feature type="transmembrane region" description="Helical" evidence="5">
    <location>
        <begin position="287"/>
        <end position="310"/>
    </location>
</feature>
<keyword evidence="4 5" id="KW-0472">Membrane</keyword>
<dbReference type="PANTHER" id="PTHR43424">
    <property type="entry name" value="LOCUS PUTATIVE PROTEIN 1-RELATED"/>
    <property type="match status" value="1"/>
</dbReference>
<dbReference type="InterPro" id="IPR002797">
    <property type="entry name" value="Polysacc_synth"/>
</dbReference>
<evidence type="ECO:0000256" key="2">
    <source>
        <dbReference type="ARBA" id="ARBA00022692"/>
    </source>
</evidence>
<accession>A0A193SDZ8</accession>
<feature type="transmembrane region" description="Helical" evidence="5">
    <location>
        <begin position="241"/>
        <end position="266"/>
    </location>
</feature>
<keyword evidence="2 5" id="KW-0812">Transmembrane</keyword>
<feature type="transmembrane region" description="Helical" evidence="5">
    <location>
        <begin position="166"/>
        <end position="187"/>
    </location>
</feature>
<feature type="transmembrane region" description="Helical" evidence="5">
    <location>
        <begin position="83"/>
        <end position="102"/>
    </location>
</feature>
<reference evidence="6" key="2">
    <citation type="submission" date="2016-06" db="EMBL/GenBank/DDBJ databases">
        <title>Towards a vaccine: An investigation of Klebsiella pneumoniae surface antigens.</title>
        <authorList>
            <person name="Follador R."/>
            <person name="Heinz E."/>
            <person name="Wyres K.L."/>
            <person name="Ellington M.J."/>
            <person name="Kowarik M."/>
            <person name="Holt K.E."/>
            <person name="Thomson N.R."/>
        </authorList>
    </citation>
    <scope>NUCLEOTIDE SEQUENCE</scope>
    <source>
        <strain evidence="6">1884.0</strain>
    </source>
</reference>
<feature type="transmembrane region" description="Helical" evidence="5">
    <location>
        <begin position="358"/>
        <end position="376"/>
    </location>
</feature>
<feature type="transmembrane region" description="Helical" evidence="5">
    <location>
        <begin position="322"/>
        <end position="346"/>
    </location>
</feature>
<evidence type="ECO:0000256" key="3">
    <source>
        <dbReference type="ARBA" id="ARBA00022989"/>
    </source>
</evidence>
<evidence type="ECO:0000256" key="1">
    <source>
        <dbReference type="ARBA" id="ARBA00004141"/>
    </source>
</evidence>
<dbReference type="EMBL" id="LT174573">
    <property type="protein sequence ID" value="CZQ24798.1"/>
    <property type="molecule type" value="Genomic_DNA"/>
</dbReference>
<dbReference type="InterPro" id="IPR052556">
    <property type="entry name" value="PolySynth_Transporter"/>
</dbReference>